<reference evidence="11" key="1">
    <citation type="submission" date="2016-04" db="EMBL/GenBank/DDBJ databases">
        <authorList>
            <person name="Nguyen H.D."/>
            <person name="Samba Siva P."/>
            <person name="Cullis J."/>
            <person name="Levesque C.A."/>
            <person name="Hambleton S."/>
        </authorList>
    </citation>
    <scope>NUCLEOTIDE SEQUENCE</scope>
    <source>
        <strain evidence="11">DAOMC 236416</strain>
    </source>
</reference>
<evidence type="ECO:0000256" key="1">
    <source>
        <dbReference type="ARBA" id="ARBA00005054"/>
    </source>
</evidence>
<dbReference type="EC" id="2.1.2.2" evidence="2"/>
<comment type="catalytic activity">
    <reaction evidence="8">
        <text>N(1)-(5-phospho-beta-D-ribosyl)glycinamide + (6R)-10-formyltetrahydrofolate = N(2)-formyl-N(1)-(5-phospho-beta-D-ribosyl)glycinamide + (6S)-5,6,7,8-tetrahydrofolate + H(+)</text>
        <dbReference type="Rhea" id="RHEA:15053"/>
        <dbReference type="ChEBI" id="CHEBI:15378"/>
        <dbReference type="ChEBI" id="CHEBI:57453"/>
        <dbReference type="ChEBI" id="CHEBI:143788"/>
        <dbReference type="ChEBI" id="CHEBI:147286"/>
        <dbReference type="ChEBI" id="CHEBI:195366"/>
        <dbReference type="EC" id="2.1.2.2"/>
    </reaction>
</comment>
<gene>
    <name evidence="11" type="ORF">A4X13_0g4614</name>
</gene>
<feature type="domain" description="Formyl transferase N-terminal" evidence="10">
    <location>
        <begin position="571"/>
        <end position="784"/>
    </location>
</feature>
<feature type="compositionally biased region" description="Basic and acidic residues" evidence="9">
    <location>
        <begin position="13"/>
        <end position="28"/>
    </location>
</feature>
<feature type="compositionally biased region" description="Low complexity" evidence="9">
    <location>
        <begin position="816"/>
        <end position="830"/>
    </location>
</feature>
<evidence type="ECO:0000256" key="4">
    <source>
        <dbReference type="ARBA" id="ARBA00022755"/>
    </source>
</evidence>
<evidence type="ECO:0000256" key="6">
    <source>
        <dbReference type="ARBA" id="ARBA00041324"/>
    </source>
</evidence>
<feature type="compositionally biased region" description="Polar residues" evidence="9">
    <location>
        <begin position="415"/>
        <end position="428"/>
    </location>
</feature>
<dbReference type="InterPro" id="IPR004607">
    <property type="entry name" value="GART"/>
</dbReference>
<dbReference type="EMBL" id="LWDF02000311">
    <property type="protein sequence ID" value="KAE8250561.1"/>
    <property type="molecule type" value="Genomic_DNA"/>
</dbReference>
<evidence type="ECO:0000313" key="12">
    <source>
        <dbReference type="Proteomes" id="UP000077521"/>
    </source>
</evidence>
<dbReference type="PANTHER" id="PTHR43369">
    <property type="entry name" value="PHOSPHORIBOSYLGLYCINAMIDE FORMYLTRANSFERASE"/>
    <property type="match status" value="1"/>
</dbReference>
<dbReference type="InterPro" id="IPR029006">
    <property type="entry name" value="ADF-H/Gelsolin-like_dom_sf"/>
</dbReference>
<feature type="compositionally biased region" description="Low complexity" evidence="9">
    <location>
        <begin position="32"/>
        <end position="47"/>
    </location>
</feature>
<feature type="compositionally biased region" description="Low complexity" evidence="9">
    <location>
        <begin position="429"/>
        <end position="450"/>
    </location>
</feature>
<dbReference type="PANTHER" id="PTHR43369:SF2">
    <property type="entry name" value="PHOSPHORIBOSYLGLYCINAMIDE FORMYLTRANSFERASE"/>
    <property type="match status" value="1"/>
</dbReference>
<dbReference type="InterPro" id="IPR001555">
    <property type="entry name" value="GART_AS"/>
</dbReference>
<evidence type="ECO:0000313" key="11">
    <source>
        <dbReference type="EMBL" id="KAE8250561.1"/>
    </source>
</evidence>
<feature type="compositionally biased region" description="Polar residues" evidence="9">
    <location>
        <begin position="385"/>
        <end position="395"/>
    </location>
</feature>
<evidence type="ECO:0000256" key="3">
    <source>
        <dbReference type="ARBA" id="ARBA00022679"/>
    </source>
</evidence>
<evidence type="ECO:0000259" key="10">
    <source>
        <dbReference type="Pfam" id="PF00551"/>
    </source>
</evidence>
<comment type="caution">
    <text evidence="11">The sequence shown here is derived from an EMBL/GenBank/DDBJ whole genome shotgun (WGS) entry which is preliminary data.</text>
</comment>
<comment type="pathway">
    <text evidence="1">Purine metabolism; IMP biosynthesis via de novo pathway; N(2)-formyl-N(1)-(5-phospho-D-ribosyl)glycinamide from N(1)-(5-phospho-D-ribosyl)glycinamide (10-formyl THF route): step 1/1.</text>
</comment>
<proteinExistence type="inferred from homology"/>
<feature type="region of interest" description="Disordered" evidence="9">
    <location>
        <begin position="797"/>
        <end position="844"/>
    </location>
</feature>
<feature type="compositionally biased region" description="Basic and acidic residues" evidence="9">
    <location>
        <begin position="554"/>
        <end position="563"/>
    </location>
</feature>
<dbReference type="GO" id="GO:0004644">
    <property type="term" value="F:phosphoribosylglycinamide formyltransferase activity"/>
    <property type="evidence" value="ECO:0007669"/>
    <property type="project" value="UniProtKB-EC"/>
</dbReference>
<feature type="region of interest" description="Disordered" evidence="9">
    <location>
        <begin position="251"/>
        <end position="277"/>
    </location>
</feature>
<organism evidence="11 12">
    <name type="scientific">Tilletia indica</name>
    <dbReference type="NCBI Taxonomy" id="43049"/>
    <lineage>
        <taxon>Eukaryota</taxon>
        <taxon>Fungi</taxon>
        <taxon>Dikarya</taxon>
        <taxon>Basidiomycota</taxon>
        <taxon>Ustilaginomycotina</taxon>
        <taxon>Exobasidiomycetes</taxon>
        <taxon>Tilletiales</taxon>
        <taxon>Tilletiaceae</taxon>
        <taxon>Tilletia</taxon>
    </lineage>
</organism>
<dbReference type="Gene3D" id="3.40.20.10">
    <property type="entry name" value="Severin"/>
    <property type="match status" value="1"/>
</dbReference>
<dbReference type="UniPathway" id="UPA00074">
    <property type="reaction ID" value="UER00126"/>
</dbReference>
<dbReference type="SUPFAM" id="SSF53328">
    <property type="entry name" value="Formyltransferase"/>
    <property type="match status" value="1"/>
</dbReference>
<keyword evidence="4" id="KW-0658">Purine biosynthesis</keyword>
<comment type="similarity">
    <text evidence="5">Belongs to the GART family.</text>
</comment>
<feature type="compositionally biased region" description="Polar residues" evidence="9">
    <location>
        <begin position="221"/>
        <end position="232"/>
    </location>
</feature>
<dbReference type="CDD" id="cd08645">
    <property type="entry name" value="FMT_core_GART"/>
    <property type="match status" value="1"/>
</dbReference>
<dbReference type="InterPro" id="IPR002376">
    <property type="entry name" value="Formyl_transf_N"/>
</dbReference>
<dbReference type="GO" id="GO:0006189">
    <property type="term" value="P:'de novo' IMP biosynthetic process"/>
    <property type="evidence" value="ECO:0007669"/>
    <property type="project" value="UniProtKB-UniPathway"/>
</dbReference>
<accession>A0A177T9Q2</accession>
<dbReference type="PROSITE" id="PS00373">
    <property type="entry name" value="GART"/>
    <property type="match status" value="1"/>
</dbReference>
<keyword evidence="12" id="KW-1185">Reference proteome</keyword>
<feature type="region of interest" description="Disordered" evidence="9">
    <location>
        <begin position="309"/>
        <end position="567"/>
    </location>
</feature>
<evidence type="ECO:0000256" key="9">
    <source>
        <dbReference type="SAM" id="MobiDB-lite"/>
    </source>
</evidence>
<feature type="region of interest" description="Disordered" evidence="9">
    <location>
        <begin position="1"/>
        <end position="232"/>
    </location>
</feature>
<evidence type="ECO:0000256" key="7">
    <source>
        <dbReference type="ARBA" id="ARBA00041682"/>
    </source>
</evidence>
<evidence type="ECO:0000256" key="5">
    <source>
        <dbReference type="ARBA" id="ARBA00038440"/>
    </source>
</evidence>
<evidence type="ECO:0000256" key="8">
    <source>
        <dbReference type="ARBA" id="ARBA00047664"/>
    </source>
</evidence>
<dbReference type="GO" id="GO:0005737">
    <property type="term" value="C:cytoplasm"/>
    <property type="evidence" value="ECO:0007669"/>
    <property type="project" value="TreeGrafter"/>
</dbReference>
<feature type="compositionally biased region" description="Low complexity" evidence="9">
    <location>
        <begin position="176"/>
        <end position="203"/>
    </location>
</feature>
<dbReference type="Gene3D" id="3.40.50.170">
    <property type="entry name" value="Formyl transferase, N-terminal domain"/>
    <property type="match status" value="1"/>
</dbReference>
<name>A0A177T9Q2_9BASI</name>
<feature type="compositionally biased region" description="Low complexity" evidence="9">
    <location>
        <begin position="797"/>
        <end position="808"/>
    </location>
</feature>
<evidence type="ECO:0000256" key="2">
    <source>
        <dbReference type="ARBA" id="ARBA00012254"/>
    </source>
</evidence>
<protein>
    <recommendedName>
        <fullName evidence="2">phosphoribosylglycinamide formyltransferase 1</fullName>
        <ecNumber evidence="2">2.1.2.2</ecNumber>
    </recommendedName>
    <alternativeName>
        <fullName evidence="7">5'-phosphoribosylglycinamide transformylase</fullName>
    </alternativeName>
    <alternativeName>
        <fullName evidence="6">GAR transformylase</fullName>
    </alternativeName>
</protein>
<dbReference type="Pfam" id="PF00551">
    <property type="entry name" value="Formyl_trans_N"/>
    <property type="match status" value="1"/>
</dbReference>
<sequence length="1352" mass="138854">MSGSLEDEILQSRIERSNRRSRLLDRGVKGISPIATSPDTASSSASAFIDNNDIDALVSPKMPAEQSTPSQVSASASNNSTAPNVLSRYGGQAGPTGATHAPTPSTGPVSLANFMGGRTAGPRLGKLQGDGRSAPPEAEEFLAQSGTSPTRRGIPLPGMASPPLDSASPGTGRPLAAFLAARADAAAGTSPANTPSTSAPPTAQNQRSGPSVNDRAAMLASPTQSSDRFPTASLTRLSAKGVVGQRIQEAKVRQLSGSDSPESSDRLGSATTNNSQQGLGLAALRERWAHAGSAGAGATASAPSGLSIATSGTAAGPARISPTKERAAMFSNPPTPSASQSTQANPWKPGRSANALPGLASNFGGASTAAGVTRNRSDPVLPAASNATSDESASRSPPVRLPGLGGPSTPARLLTSDSNPSTDRQPQEQTGTRQTTSASTGSGAAASTGQEVQVLKSLTASRPRGPAGARKSRGTGATAAPAAQEKKTEETVAIPTFQSPSASSPVREKADDQVPSPLARNPLPRPPSPDKAAYANPVQGSVGAGKSEPPVAEKAVKKPDPPKGRRSTVGKRILVLISGSGSNFQALIDATIPSLRTTGQPQIPYAQIVGVISNRKAAFGLERARVADPPIPAEVFSLKSFRDSHPGQGRDEYDEALATMVLGYAPDIVVLAGFMHIVSPHFLRVLGHASSLGPGNGGSAAPVPIINLHPALPGQFDGAGAIERAFEAYQAGSIAHTGVMVHEVIAEVDRGAPVLVESVDMTGLKTVTELEEKIHAVEHRLIVDGTRKVLDRPLPVSNSAANSVPSSPRFGVAGMSHSSPNTSSDSPIFSAPSAWDQARPSHSRRISLQSATKRQSLLFTNNNSGASIAAAVSAMGSSSSGTKTPGSATPRLAQLREEGPFKVDVNAVVASVANFRAKQVKAARADASSGFTVSVEVLAIAPDGSTRVLSHAEMRTLYDSEILAVVHRTKSSPSSTASSGSGDGAAATRTRIFVRIGSAVHLSRTGGSWKEGRQGDKVAELARRYNVPAEEVVEVVQGCETPELAAVLAGGSGDDGGLLGELICREGSRPVTGLGNLGSAGDASVMFVVRRVGPAVMIDQVALATSYLCSSQSVVASLLNDVFVWHGKGSTAAQRQSAEHFAIASLAGGDVSRLQRNEEGSEDDQFGMFFDLREGYASAWHHRHHSTLPAESSIPVLLELTPSDGLNSNSEPEPRIGSALGLEDPNGVSVLDLGLEIYVLVASAARARKTRIAAALDVADALASQAQTRLSRPSIPVHVVILPGSLPRDLRAALRGGSSLSLATGAGVGKGQLNVWESAEARAHLKRDIGDFSAAELADSTCLPLGVSPEDL</sequence>
<dbReference type="Proteomes" id="UP000077521">
    <property type="component" value="Unassembled WGS sequence"/>
</dbReference>
<dbReference type="InterPro" id="IPR036477">
    <property type="entry name" value="Formyl_transf_N_sf"/>
</dbReference>
<keyword evidence="3" id="KW-0808">Transferase</keyword>
<reference evidence="11" key="2">
    <citation type="journal article" date="2019" name="IMA Fungus">
        <title>Genome sequencing and comparison of five Tilletia species to identify candidate genes for the detection of regulated species infecting wheat.</title>
        <authorList>
            <person name="Nguyen H.D.T."/>
            <person name="Sultana T."/>
            <person name="Kesanakurti P."/>
            <person name="Hambleton S."/>
        </authorList>
    </citation>
    <scope>NUCLEOTIDE SEQUENCE</scope>
    <source>
        <strain evidence="11">DAOMC 236416</strain>
    </source>
</reference>
<dbReference type="SUPFAM" id="SSF55753">
    <property type="entry name" value="Actin depolymerizing proteins"/>
    <property type="match status" value="1"/>
</dbReference>